<dbReference type="Proteomes" id="UP000197768">
    <property type="component" value="Unassembled WGS sequence"/>
</dbReference>
<keyword evidence="2" id="KW-0680">Restriction system</keyword>
<gene>
    <name evidence="5" type="ORF">BWK59_04005</name>
</gene>
<feature type="domain" description="Type I restriction modification DNA specificity" evidence="4">
    <location>
        <begin position="192"/>
        <end position="342"/>
    </location>
</feature>
<organism evidence="5 6">
    <name type="scientific">Flavobacterium davisii</name>
    <dbReference type="NCBI Taxonomy" id="2906077"/>
    <lineage>
        <taxon>Bacteria</taxon>
        <taxon>Pseudomonadati</taxon>
        <taxon>Bacteroidota</taxon>
        <taxon>Flavobacteriia</taxon>
        <taxon>Flavobacteriales</taxon>
        <taxon>Flavobacteriaceae</taxon>
        <taxon>Flavobacterium</taxon>
    </lineage>
</organism>
<evidence type="ECO:0000256" key="2">
    <source>
        <dbReference type="ARBA" id="ARBA00022747"/>
    </source>
</evidence>
<accession>A0A246GK43</accession>
<proteinExistence type="inferred from homology"/>
<dbReference type="GO" id="GO:0003677">
    <property type="term" value="F:DNA binding"/>
    <property type="evidence" value="ECO:0007669"/>
    <property type="project" value="UniProtKB-KW"/>
</dbReference>
<dbReference type="GO" id="GO:0009307">
    <property type="term" value="P:DNA restriction-modification system"/>
    <property type="evidence" value="ECO:0007669"/>
    <property type="project" value="UniProtKB-KW"/>
</dbReference>
<name>A0A246GK43_9FLAO</name>
<sequence>MLNNMNLKLQDRDWKQFKLASIFKIENCKCSKVSGLQKGTTPYIGATNRNNGVMSFVKADKKLITKGNCIAFICDGEGSVGYSIYKSEDFIGSTTVKVGRNENLNKWNATFITTIADTVRSKYNFGFKRNETHLKNEILMLPANTKGEPDFEFMEAFMKQKQQEKFEQYNNYITQRIKLLKDFKSVCPIEEKEWGEFFIEDVTEIISGKDIYGSERIKGNIPYISSTANNNGIGHFVGNINSTKEAGCLSVNRNGSVGYSFYHPYEALFGNDCRKLRLKKPNKHIGIFISQQISRQKGKYGYGYKMGTARLKRQKIMLPINDNKEPDYDYMENYMKQLEYNKLIEYLKLKK</sequence>
<evidence type="ECO:0000256" key="3">
    <source>
        <dbReference type="ARBA" id="ARBA00023125"/>
    </source>
</evidence>
<dbReference type="EMBL" id="MTCZ01000022">
    <property type="protein sequence ID" value="OWP84694.1"/>
    <property type="molecule type" value="Genomic_DNA"/>
</dbReference>
<comment type="similarity">
    <text evidence="1">Belongs to the type-I restriction system S methylase family.</text>
</comment>
<evidence type="ECO:0000313" key="5">
    <source>
        <dbReference type="EMBL" id="OWP84694.1"/>
    </source>
</evidence>
<dbReference type="InterPro" id="IPR000055">
    <property type="entry name" value="Restrct_endonuc_typeI_TRD"/>
</dbReference>
<evidence type="ECO:0000259" key="4">
    <source>
        <dbReference type="Pfam" id="PF01420"/>
    </source>
</evidence>
<dbReference type="InterPro" id="IPR044946">
    <property type="entry name" value="Restrct_endonuc_typeI_TRD_sf"/>
</dbReference>
<dbReference type="Pfam" id="PF01420">
    <property type="entry name" value="Methylase_S"/>
    <property type="match status" value="2"/>
</dbReference>
<comment type="caution">
    <text evidence="5">The sequence shown here is derived from an EMBL/GenBank/DDBJ whole genome shotgun (WGS) entry which is preliminary data.</text>
</comment>
<evidence type="ECO:0000256" key="1">
    <source>
        <dbReference type="ARBA" id="ARBA00010923"/>
    </source>
</evidence>
<dbReference type="SUPFAM" id="SSF116734">
    <property type="entry name" value="DNA methylase specificity domain"/>
    <property type="match status" value="2"/>
</dbReference>
<protein>
    <recommendedName>
        <fullName evidence="4">Type I restriction modification DNA specificity domain-containing protein</fullName>
    </recommendedName>
</protein>
<dbReference type="AlphaFoldDB" id="A0A246GK43"/>
<reference evidence="5 6" key="1">
    <citation type="journal article" date="2017" name="Infect. Genet. Evol.">
        <title>Comparative genome analysis of fish pathogen Flavobacterium columnare reveals extensive sequence diversity within the species.</title>
        <authorList>
            <person name="Kayansamruaj P."/>
            <person name="Dong H.T."/>
            <person name="Hirono I."/>
            <person name="Kondo H."/>
            <person name="Senapin S."/>
            <person name="Rodkhum C."/>
        </authorList>
    </citation>
    <scope>NUCLEOTIDE SEQUENCE [LARGE SCALE GENOMIC DNA]</scope>
    <source>
        <strain evidence="5 6">1215</strain>
    </source>
</reference>
<keyword evidence="3" id="KW-0238">DNA-binding</keyword>
<feature type="domain" description="Type I restriction modification DNA specificity" evidence="4">
    <location>
        <begin position="12"/>
        <end position="163"/>
    </location>
</feature>
<dbReference type="Gene3D" id="3.90.220.20">
    <property type="entry name" value="DNA methylase specificity domains"/>
    <property type="match status" value="2"/>
</dbReference>
<evidence type="ECO:0000313" key="6">
    <source>
        <dbReference type="Proteomes" id="UP000197768"/>
    </source>
</evidence>